<organism evidence="3 4">
    <name type="scientific">Ridgeia piscesae</name>
    <name type="common">Tubeworm</name>
    <dbReference type="NCBI Taxonomy" id="27915"/>
    <lineage>
        <taxon>Eukaryota</taxon>
        <taxon>Metazoa</taxon>
        <taxon>Spiralia</taxon>
        <taxon>Lophotrochozoa</taxon>
        <taxon>Annelida</taxon>
        <taxon>Polychaeta</taxon>
        <taxon>Sedentaria</taxon>
        <taxon>Canalipalpata</taxon>
        <taxon>Sabellida</taxon>
        <taxon>Siboglinidae</taxon>
        <taxon>Ridgeia</taxon>
    </lineage>
</organism>
<feature type="compositionally biased region" description="Acidic residues" evidence="1">
    <location>
        <begin position="163"/>
        <end position="172"/>
    </location>
</feature>
<feature type="region of interest" description="Disordered" evidence="1">
    <location>
        <begin position="130"/>
        <end position="173"/>
    </location>
</feature>
<comment type="caution">
    <text evidence="3">The sequence shown here is derived from an EMBL/GenBank/DDBJ whole genome shotgun (WGS) entry which is preliminary data.</text>
</comment>
<dbReference type="PANTHER" id="PTHR47020">
    <property type="entry name" value="HILLARIN"/>
    <property type="match status" value="1"/>
</dbReference>
<proteinExistence type="predicted"/>
<feature type="compositionally biased region" description="Polar residues" evidence="1">
    <location>
        <begin position="514"/>
        <end position="524"/>
    </location>
</feature>
<evidence type="ECO:0000313" key="4">
    <source>
        <dbReference type="Proteomes" id="UP001209878"/>
    </source>
</evidence>
<dbReference type="InterPro" id="IPR053041">
    <property type="entry name" value="Transglut-like_Superfamily_Mod"/>
</dbReference>
<dbReference type="AlphaFoldDB" id="A0AAD9NQ15"/>
<dbReference type="PANTHER" id="PTHR47020:SF1">
    <property type="entry name" value="HILLARIN"/>
    <property type="match status" value="1"/>
</dbReference>
<feature type="compositionally biased region" description="Basic and acidic residues" evidence="1">
    <location>
        <begin position="140"/>
        <end position="162"/>
    </location>
</feature>
<feature type="domain" description="KY-like immunoglobulin-like" evidence="2">
    <location>
        <begin position="64"/>
        <end position="232"/>
    </location>
</feature>
<dbReference type="Pfam" id="PF23265">
    <property type="entry name" value="Ig-like_KY"/>
    <property type="match status" value="2"/>
</dbReference>
<feature type="region of interest" description="Disordered" evidence="1">
    <location>
        <begin position="492"/>
        <end position="525"/>
    </location>
</feature>
<evidence type="ECO:0000256" key="1">
    <source>
        <dbReference type="SAM" id="MobiDB-lite"/>
    </source>
</evidence>
<evidence type="ECO:0000313" key="3">
    <source>
        <dbReference type="EMBL" id="KAK2178537.1"/>
    </source>
</evidence>
<reference evidence="3" key="1">
    <citation type="journal article" date="2023" name="Mol. Biol. Evol.">
        <title>Third-Generation Sequencing Reveals the Adaptive Role of the Epigenome in Three Deep-Sea Polychaetes.</title>
        <authorList>
            <person name="Perez M."/>
            <person name="Aroh O."/>
            <person name="Sun Y."/>
            <person name="Lan Y."/>
            <person name="Juniper S.K."/>
            <person name="Young C.R."/>
            <person name="Angers B."/>
            <person name="Qian P.Y."/>
        </authorList>
    </citation>
    <scope>NUCLEOTIDE SEQUENCE</scope>
    <source>
        <strain evidence="3">R07B-5</strain>
    </source>
</reference>
<accession>A0AAD9NQ15</accession>
<name>A0AAD9NQ15_RIDPI</name>
<keyword evidence="4" id="KW-1185">Reference proteome</keyword>
<sequence length="657" mass="73220">MAGWRLVDVLGETEAEENAEDETRGELRSQHNEFFFLTDPDQFVCTHLPDDPDWQLLPQPLNSRQFEEFVYLREQFFEMGLLIRENSHRYCELETTHGKVTISFGIPKTPRDKPEFKYMLYKLVVGDAKGDESGNGDDGGDAKGDESGNGDDRGDGNDKTDGDDGSVSDNDNELMGQWKGCVFNRQTEDEISYVCRMPTKGRYVIDIFGRANDNADHMDLVCSYVIVCESTGGRLPDAPDIPWGPGDQLEEVGLTPKSHTDSIIDTNTSVVTIRLSKSPGADMVFWHAIKHEEFDEIELRPRATLRISDDGGDVIIKLRLLEPGIYAYKLFAVTRTDATTATDIPNVCNYLIQFSEESSQPEPPFPQLRWGILGYGIHAHAFQFEVNGPGADGYIETTETVLELNLSRKQCDLFYEFSQVPVDLSRSTRTVTLKVHGRDVNDSTTIDVPLPGGGEYALNIYARLHKDKCRLYHVHSMHIVFSAPLVVDEDTVDATSPGDGRSTAGQLEPLGSANDGNQPTTNQLLLPEQNADTVSIAESFRVGDDGDNDEKLIDEVAELETPVHPPCIEETSEEMYEVDLSQSEGALLYAAERKAAQHPRSYIGMTRTDEDIGGGLRVRLPQDGEYIVEVFELIDVEKNLLGNAQRTHVRRSIDVVS</sequence>
<dbReference type="EMBL" id="JAODUO010000539">
    <property type="protein sequence ID" value="KAK2178537.1"/>
    <property type="molecule type" value="Genomic_DNA"/>
</dbReference>
<dbReference type="InterPro" id="IPR056564">
    <property type="entry name" value="Ig-like_KY"/>
</dbReference>
<evidence type="ECO:0000259" key="2">
    <source>
        <dbReference type="Pfam" id="PF23265"/>
    </source>
</evidence>
<feature type="domain" description="KY-like immunoglobulin-like" evidence="2">
    <location>
        <begin position="252"/>
        <end position="364"/>
    </location>
</feature>
<protein>
    <recommendedName>
        <fullName evidence="2">KY-like immunoglobulin-like domain-containing protein</fullName>
    </recommendedName>
</protein>
<dbReference type="Proteomes" id="UP001209878">
    <property type="component" value="Unassembled WGS sequence"/>
</dbReference>
<gene>
    <name evidence="3" type="ORF">NP493_539g02014</name>
</gene>